<evidence type="ECO:0000256" key="1">
    <source>
        <dbReference type="SAM" id="Phobius"/>
    </source>
</evidence>
<dbReference type="Proteomes" id="UP000011116">
    <property type="component" value="Chromosome 5H"/>
</dbReference>
<keyword evidence="1" id="KW-1133">Transmembrane helix</keyword>
<organism evidence="2 3">
    <name type="scientific">Hordeum vulgare subsp. vulgare</name>
    <name type="common">Domesticated barley</name>
    <dbReference type="NCBI Taxonomy" id="112509"/>
    <lineage>
        <taxon>Eukaryota</taxon>
        <taxon>Viridiplantae</taxon>
        <taxon>Streptophyta</taxon>
        <taxon>Embryophyta</taxon>
        <taxon>Tracheophyta</taxon>
        <taxon>Spermatophyta</taxon>
        <taxon>Magnoliopsida</taxon>
        <taxon>Liliopsida</taxon>
        <taxon>Poales</taxon>
        <taxon>Poaceae</taxon>
        <taxon>BOP clade</taxon>
        <taxon>Pooideae</taxon>
        <taxon>Triticodae</taxon>
        <taxon>Triticeae</taxon>
        <taxon>Hordeinae</taxon>
        <taxon>Hordeum</taxon>
    </lineage>
</organism>
<reference evidence="2" key="2">
    <citation type="submission" date="2020-10" db="EMBL/GenBank/DDBJ databases">
        <authorList>
            <person name="Scholz U."/>
            <person name="Mascher M."/>
            <person name="Fiebig A."/>
        </authorList>
    </citation>
    <scope>NUCLEOTIDE SEQUENCE [LARGE SCALE GENOMIC DNA]</scope>
    <source>
        <strain evidence="2">cv. Morex</strain>
    </source>
</reference>
<keyword evidence="1" id="KW-0812">Transmembrane</keyword>
<sequence length="67" mass="7715">MTTAFVVYCRAKKVDTVRPWVTVLSGQLQRAYVTGILHCMCAYLLSYILFFGCTLTHDQSFFQVCLR</sequence>
<dbReference type="AlphaFoldDB" id="A0A8I6XM35"/>
<keyword evidence="3" id="KW-1185">Reference proteome</keyword>
<keyword evidence="1" id="KW-0472">Membrane</keyword>
<dbReference type="Gramene" id="HORVU.MOREX.r2.5HG0372170.1">
    <property type="protein sequence ID" value="HORVU.MOREX.r2.5HG0372170.1.CDS.1"/>
    <property type="gene ID" value="HORVU.MOREX.r2.5HG0372170"/>
</dbReference>
<evidence type="ECO:0000313" key="3">
    <source>
        <dbReference type="Proteomes" id="UP000011116"/>
    </source>
</evidence>
<name>A0A8I6XM35_HORVV</name>
<proteinExistence type="predicted"/>
<dbReference type="EnsemblPlants" id="HORVU.MOREX.r3.5HG0449310.1">
    <property type="protein sequence ID" value="HORVU.MOREX.r3.5HG0449310.1.CDS1"/>
    <property type="gene ID" value="HORVU.MOREX.r3.5HG0449310"/>
</dbReference>
<evidence type="ECO:0000313" key="2">
    <source>
        <dbReference type="EnsemblPlants" id="HORVU.MOREX.r3.5HG0449310.1.CDS1"/>
    </source>
</evidence>
<protein>
    <submittedName>
        <fullName evidence="2">Uncharacterized protein</fullName>
    </submittedName>
</protein>
<accession>A0A8I6XM35</accession>
<feature type="transmembrane region" description="Helical" evidence="1">
    <location>
        <begin position="31"/>
        <end position="53"/>
    </location>
</feature>
<reference evidence="2" key="3">
    <citation type="submission" date="2022-01" db="UniProtKB">
        <authorList>
            <consortium name="EnsemblPlants"/>
        </authorList>
    </citation>
    <scope>IDENTIFICATION</scope>
    <source>
        <strain evidence="2">subsp. vulgare</strain>
    </source>
</reference>
<reference evidence="3" key="1">
    <citation type="journal article" date="2012" name="Nature">
        <title>A physical, genetic and functional sequence assembly of the barley genome.</title>
        <authorList>
            <consortium name="The International Barley Genome Sequencing Consortium"/>
            <person name="Mayer K.F."/>
            <person name="Waugh R."/>
            <person name="Brown J.W."/>
            <person name="Schulman A."/>
            <person name="Langridge P."/>
            <person name="Platzer M."/>
            <person name="Fincher G.B."/>
            <person name="Muehlbauer G.J."/>
            <person name="Sato K."/>
            <person name="Close T.J."/>
            <person name="Wise R.P."/>
            <person name="Stein N."/>
        </authorList>
    </citation>
    <scope>NUCLEOTIDE SEQUENCE [LARGE SCALE GENOMIC DNA]</scope>
    <source>
        <strain evidence="3">cv. Morex</strain>
    </source>
</reference>
<dbReference type="Gramene" id="HORVU.MOREX.r3.5HG0449310.1">
    <property type="protein sequence ID" value="HORVU.MOREX.r3.5HG0449310.1.CDS1"/>
    <property type="gene ID" value="HORVU.MOREX.r3.5HG0449310"/>
</dbReference>